<evidence type="ECO:0000313" key="1">
    <source>
        <dbReference type="EMBL" id="GAA5815805.1"/>
    </source>
</evidence>
<comment type="caution">
    <text evidence="1">The sequence shown here is derived from an EMBL/GenBank/DDBJ whole genome shotgun (WGS) entry which is preliminary data.</text>
</comment>
<dbReference type="EMBL" id="BAABUK010000028">
    <property type="protein sequence ID" value="GAA5815805.1"/>
    <property type="molecule type" value="Genomic_DNA"/>
</dbReference>
<accession>A0ABP9Z9L4</accession>
<gene>
    <name evidence="1" type="ORF">MFLAVUS_009320</name>
</gene>
<reference evidence="1 2" key="1">
    <citation type="submission" date="2024-04" db="EMBL/GenBank/DDBJ databases">
        <title>genome sequences of Mucor flavus KT1a and Helicostylum pulchrum KT1b strains isolated from the surface of a dry-aged beef.</title>
        <authorList>
            <person name="Toyotome T."/>
            <person name="Hosono M."/>
            <person name="Torimaru M."/>
            <person name="Fukuda K."/>
            <person name="Mikami N."/>
        </authorList>
    </citation>
    <scope>NUCLEOTIDE SEQUENCE [LARGE SCALE GENOMIC DNA]</scope>
    <source>
        <strain evidence="1 2">KT1a</strain>
    </source>
</reference>
<sequence length="453" mass="52147">MKPTLNLATTREYWKKAIEEELKERKRDNLNDILLRKSEKLPVAKRQKRTPSIVNDLMYFDGLRDGVGAIILAKANETIITDHKNNYFKTYIAKLEVKYTSTSLAMNKIIDISDNSNDSHLDLFNSQQQQQIIDSDWKEPLYDEHLMPGSIPLLLISISTKFSTIEDDGEFLAKVIKEINETSNVNSCIKNIYLQILNSMIDYKYLYDKDEDNSEQDYIVKLYSPIIENCFHGCDIRLRWGDTIPAVCSKVGYQCRIDMRVTVSKKACVDLSVVEYAKDLSIDKYYKDKVKTVLASAIYFRNFQKNSSNVKFIPSMLIARLEGELLIYYKTDRNWFVVEKIDDVDAPQNIDDIRKGSIKSFVESLKYFKLPTCAKIGDGYLNLTNNDRLLLHIEKLLRGIFAKISTFETQQEISDAIKALELVRPSIDAPSIKMNELKPTSVSKISKISKINK</sequence>
<proteinExistence type="predicted"/>
<name>A0ABP9Z9L4_9FUNG</name>
<evidence type="ECO:0000313" key="2">
    <source>
        <dbReference type="Proteomes" id="UP001473302"/>
    </source>
</evidence>
<keyword evidence="2" id="KW-1185">Reference proteome</keyword>
<protein>
    <submittedName>
        <fullName evidence="1">Uncharacterized protein</fullName>
    </submittedName>
</protein>
<organism evidence="1 2">
    <name type="scientific">Mucor flavus</name>
    <dbReference type="NCBI Taxonomy" id="439312"/>
    <lineage>
        <taxon>Eukaryota</taxon>
        <taxon>Fungi</taxon>
        <taxon>Fungi incertae sedis</taxon>
        <taxon>Mucoromycota</taxon>
        <taxon>Mucoromycotina</taxon>
        <taxon>Mucoromycetes</taxon>
        <taxon>Mucorales</taxon>
        <taxon>Mucorineae</taxon>
        <taxon>Mucoraceae</taxon>
        <taxon>Mucor</taxon>
    </lineage>
</organism>
<dbReference type="Proteomes" id="UP001473302">
    <property type="component" value="Unassembled WGS sequence"/>
</dbReference>